<dbReference type="HOGENOM" id="CLU_000288_18_15_1"/>
<dbReference type="GeneTree" id="ENSGT00940000164463"/>
<dbReference type="InParanoid" id="F6WKP3"/>
<reference evidence="8" key="4">
    <citation type="submission" date="2025-09" db="UniProtKB">
        <authorList>
            <consortium name="Ensembl"/>
        </authorList>
    </citation>
    <scope>IDENTIFICATION</scope>
</reference>
<keyword evidence="1" id="KW-0433">Leucine-rich repeat</keyword>
<dbReference type="Gene3D" id="3.80.10.10">
    <property type="entry name" value="Ribonuclease Inhibitor"/>
    <property type="match status" value="1"/>
</dbReference>
<reference evidence="9" key="1">
    <citation type="journal article" date="2002" name="Science">
        <title>The draft genome of Ciona intestinalis: insights into chordate and vertebrate origins.</title>
        <authorList>
            <person name="Dehal P."/>
            <person name="Satou Y."/>
            <person name="Campbell R.K."/>
            <person name="Chapman J."/>
            <person name="Degnan B."/>
            <person name="De Tomaso A."/>
            <person name="Davidson B."/>
            <person name="Di Gregorio A."/>
            <person name="Gelpke M."/>
            <person name="Goodstein D.M."/>
            <person name="Harafuji N."/>
            <person name="Hastings K.E."/>
            <person name="Ho I."/>
            <person name="Hotta K."/>
            <person name="Huang W."/>
            <person name="Kawashima T."/>
            <person name="Lemaire P."/>
            <person name="Martinez D."/>
            <person name="Meinertzhagen I.A."/>
            <person name="Necula S."/>
            <person name="Nonaka M."/>
            <person name="Putnam N."/>
            <person name="Rash S."/>
            <person name="Saiga H."/>
            <person name="Satake M."/>
            <person name="Terry A."/>
            <person name="Yamada L."/>
            <person name="Wang H.G."/>
            <person name="Awazu S."/>
            <person name="Azumi K."/>
            <person name="Boore J."/>
            <person name="Branno M."/>
            <person name="Chin-Bow S."/>
            <person name="DeSantis R."/>
            <person name="Doyle S."/>
            <person name="Francino P."/>
            <person name="Keys D.N."/>
            <person name="Haga S."/>
            <person name="Hayashi H."/>
            <person name="Hino K."/>
            <person name="Imai K.S."/>
            <person name="Inaba K."/>
            <person name="Kano S."/>
            <person name="Kobayashi K."/>
            <person name="Kobayashi M."/>
            <person name="Lee B.I."/>
            <person name="Makabe K.W."/>
            <person name="Manohar C."/>
            <person name="Matassi G."/>
            <person name="Medina M."/>
            <person name="Mochizuki Y."/>
            <person name="Mount S."/>
            <person name="Morishita T."/>
            <person name="Miura S."/>
            <person name="Nakayama A."/>
            <person name="Nishizaka S."/>
            <person name="Nomoto H."/>
            <person name="Ohta F."/>
            <person name="Oishi K."/>
            <person name="Rigoutsos I."/>
            <person name="Sano M."/>
            <person name="Sasaki A."/>
            <person name="Sasakura Y."/>
            <person name="Shoguchi E."/>
            <person name="Shin-i T."/>
            <person name="Spagnuolo A."/>
            <person name="Stainier D."/>
            <person name="Suzuki M.M."/>
            <person name="Tassy O."/>
            <person name="Takatori N."/>
            <person name="Tokuoka M."/>
            <person name="Yagi K."/>
            <person name="Yoshizaki F."/>
            <person name="Wada S."/>
            <person name="Zhang C."/>
            <person name="Hyatt P.D."/>
            <person name="Larimer F."/>
            <person name="Detter C."/>
            <person name="Doggett N."/>
            <person name="Glavina T."/>
            <person name="Hawkins T."/>
            <person name="Richardson P."/>
            <person name="Lucas S."/>
            <person name="Kohara Y."/>
            <person name="Levine M."/>
            <person name="Satoh N."/>
            <person name="Rokhsar D.S."/>
        </authorList>
    </citation>
    <scope>NUCLEOTIDE SEQUENCE [LARGE SCALE GENOMIC DNA]</scope>
</reference>
<dbReference type="Ensembl" id="ENSCINT00000010514.3">
    <property type="protein sequence ID" value="ENSCINP00000010514.3"/>
    <property type="gene ID" value="ENSCING00000005096.3"/>
</dbReference>
<dbReference type="STRING" id="7719.ENSCINP00000010514"/>
<reference evidence="8" key="2">
    <citation type="journal article" date="2008" name="Genome Biol.">
        <title>Improved genome assembly and evidence-based global gene model set for the chordate Ciona intestinalis: new insight into intron and operon populations.</title>
        <authorList>
            <person name="Satou Y."/>
            <person name="Mineta K."/>
            <person name="Ogasawara M."/>
            <person name="Sasakura Y."/>
            <person name="Shoguchi E."/>
            <person name="Ueno K."/>
            <person name="Yamada L."/>
            <person name="Matsumoto J."/>
            <person name="Wasserscheid J."/>
            <person name="Dewar K."/>
            <person name="Wiley G.B."/>
            <person name="Macmil S.L."/>
            <person name="Roe B.A."/>
            <person name="Zeller R.W."/>
            <person name="Hastings K.E."/>
            <person name="Lemaire P."/>
            <person name="Lindquist E."/>
            <person name="Endo T."/>
            <person name="Hotta K."/>
            <person name="Inaba K."/>
        </authorList>
    </citation>
    <scope>NUCLEOTIDE SEQUENCE [LARGE SCALE GENOMIC DNA]</scope>
    <source>
        <strain evidence="8">wild type</strain>
    </source>
</reference>
<proteinExistence type="predicted"/>
<gene>
    <name evidence="8" type="primary">LOC100186230</name>
</gene>
<evidence type="ECO:0000256" key="1">
    <source>
        <dbReference type="ARBA" id="ARBA00022614"/>
    </source>
</evidence>
<dbReference type="InterPro" id="IPR003591">
    <property type="entry name" value="Leu-rich_rpt_typical-subtyp"/>
</dbReference>
<keyword evidence="2" id="KW-0677">Repeat</keyword>
<accession>F6WKP3</accession>
<dbReference type="PROSITE" id="PS51450">
    <property type="entry name" value="LRR"/>
    <property type="match status" value="3"/>
</dbReference>
<dbReference type="PANTHER" id="PTHR48051:SF54">
    <property type="entry name" value="LEUCINE-RICH REPEAT-CONTAINING PROTEIN"/>
    <property type="match status" value="1"/>
</dbReference>
<dbReference type="OMA" id="CFNKSGH"/>
<evidence type="ECO:0000313" key="9">
    <source>
        <dbReference type="Proteomes" id="UP000008144"/>
    </source>
</evidence>
<dbReference type="GeneID" id="100186230"/>
<keyword evidence="9" id="KW-1185">Reference proteome</keyword>
<name>F6WKP3_CIOIN</name>
<evidence type="ECO:0000256" key="6">
    <source>
        <dbReference type="ARBA" id="ARBA00032455"/>
    </source>
</evidence>
<dbReference type="Pfam" id="PF23598">
    <property type="entry name" value="LRR_14"/>
    <property type="match status" value="1"/>
</dbReference>
<reference evidence="8" key="3">
    <citation type="submission" date="2025-08" db="UniProtKB">
        <authorList>
            <consortium name="Ensembl"/>
        </authorList>
    </citation>
    <scope>IDENTIFICATION</scope>
</reference>
<evidence type="ECO:0000256" key="2">
    <source>
        <dbReference type="ARBA" id="ARBA00022737"/>
    </source>
</evidence>
<organism evidence="8 9">
    <name type="scientific">Ciona intestinalis</name>
    <name type="common">Transparent sea squirt</name>
    <name type="synonym">Ascidia intestinalis</name>
    <dbReference type="NCBI Taxonomy" id="7719"/>
    <lineage>
        <taxon>Eukaryota</taxon>
        <taxon>Metazoa</taxon>
        <taxon>Chordata</taxon>
        <taxon>Tunicata</taxon>
        <taxon>Ascidiacea</taxon>
        <taxon>Phlebobranchia</taxon>
        <taxon>Cionidae</taxon>
        <taxon>Ciona</taxon>
    </lineage>
</organism>
<evidence type="ECO:0000313" key="8">
    <source>
        <dbReference type="Ensembl" id="ENSCINP00000010514.3"/>
    </source>
</evidence>
<evidence type="ECO:0000256" key="4">
    <source>
        <dbReference type="ARBA" id="ARBA00029588"/>
    </source>
</evidence>
<dbReference type="RefSeq" id="XP_018667143.1">
    <property type="nucleotide sequence ID" value="XM_018811598.2"/>
</dbReference>
<dbReference type="PANTHER" id="PTHR48051">
    <property type="match status" value="1"/>
</dbReference>
<evidence type="ECO:0000256" key="3">
    <source>
        <dbReference type="ARBA" id="ARBA00023907"/>
    </source>
</evidence>
<dbReference type="InterPro" id="IPR055414">
    <property type="entry name" value="LRR_R13L4/SHOC2-like"/>
</dbReference>
<dbReference type="InterPro" id="IPR050216">
    <property type="entry name" value="LRR_domain-containing"/>
</dbReference>
<dbReference type="InterPro" id="IPR001611">
    <property type="entry name" value="Leu-rich_rpt"/>
</dbReference>
<evidence type="ECO:0000256" key="5">
    <source>
        <dbReference type="ARBA" id="ARBA00029998"/>
    </source>
</evidence>
<dbReference type="Pfam" id="PF00560">
    <property type="entry name" value="LRR_1"/>
    <property type="match status" value="1"/>
</dbReference>
<dbReference type="OrthoDB" id="660555at2759"/>
<dbReference type="Proteomes" id="UP000008144">
    <property type="component" value="Chromosome 4"/>
</dbReference>
<dbReference type="SMART" id="SM00369">
    <property type="entry name" value="LRR_TYP"/>
    <property type="match status" value="6"/>
</dbReference>
<dbReference type="AlphaFoldDB" id="F6WKP3"/>
<feature type="domain" description="Disease resistance R13L4/SHOC-2-like LRR" evidence="7">
    <location>
        <begin position="40"/>
        <end position="126"/>
    </location>
</feature>
<dbReference type="InterPro" id="IPR032675">
    <property type="entry name" value="LRR_dom_sf"/>
</dbReference>
<protein>
    <recommendedName>
        <fullName evidence="3">Leucine-rich repeat protein SHOC-2</fullName>
    </recommendedName>
    <alternativeName>
        <fullName evidence="6">Protein soc-2 homolog</fullName>
    </alternativeName>
    <alternativeName>
        <fullName evidence="4 5">protein Sur-8 homolog</fullName>
    </alternativeName>
</protein>
<dbReference type="EMBL" id="EAAA01001989">
    <property type="status" value="NOT_ANNOTATED_CDS"/>
    <property type="molecule type" value="Genomic_DNA"/>
</dbReference>
<dbReference type="SMART" id="SM00364">
    <property type="entry name" value="LRR_BAC"/>
    <property type="match status" value="5"/>
</dbReference>
<accession>A0A1W5B3U5</accession>
<evidence type="ECO:0000259" key="7">
    <source>
        <dbReference type="Pfam" id="PF23598"/>
    </source>
</evidence>
<sequence length="293" mass="33422">MYINAQLEVLNLGNNDFEDIPVVLQHLKKLLKLHLFGNALKNLNSNVLGSMQQLTFLNLNNNLLTELPPEISRLEALQVLSVCNNQLQNFPSQICNLPKLHELRASHNELESLPLEIGFLQNLSKLYISQNKIKELPEGLGKLRKLHLLDIAGNELRIFPTEMHNIPLKELYCEANPLLEEVPVHSVQEEEILSLKELCARLVMKEVKDKSSNIRHRIRYFKGVRELLSQASRCSVCSDAFLNTWLECVRFVKAGKDLKINKCNNPVIPVRALLCSYKCFNSEGHSFYGVAFP</sequence>
<dbReference type="SUPFAM" id="SSF52058">
    <property type="entry name" value="L domain-like"/>
    <property type="match status" value="1"/>
</dbReference>